<evidence type="ECO:0000256" key="3">
    <source>
        <dbReference type="ARBA" id="ARBA00022630"/>
    </source>
</evidence>
<comment type="cofactor">
    <cofactor evidence="1">
        <name>FAD</name>
        <dbReference type="ChEBI" id="CHEBI:57692"/>
    </cofactor>
</comment>
<dbReference type="PANTHER" id="PTHR43429:SF3">
    <property type="entry name" value="NITRITE REDUCTASE [NAD(P)H]"/>
    <property type="match status" value="1"/>
</dbReference>
<dbReference type="RefSeq" id="WP_079604426.1">
    <property type="nucleotide sequence ID" value="NZ_LT670817.1"/>
</dbReference>
<organism evidence="8 9">
    <name type="scientific">Bradyrhizobium erythrophlei</name>
    <dbReference type="NCBI Taxonomy" id="1437360"/>
    <lineage>
        <taxon>Bacteria</taxon>
        <taxon>Pseudomonadati</taxon>
        <taxon>Pseudomonadota</taxon>
        <taxon>Alphaproteobacteria</taxon>
        <taxon>Hyphomicrobiales</taxon>
        <taxon>Nitrobacteraceae</taxon>
        <taxon>Bradyrhizobium</taxon>
    </lineage>
</organism>
<reference evidence="8 9" key="1">
    <citation type="submission" date="2016-11" db="EMBL/GenBank/DDBJ databases">
        <authorList>
            <person name="Jaros S."/>
            <person name="Januszkiewicz K."/>
            <person name="Wedrychowicz H."/>
        </authorList>
    </citation>
    <scope>NUCLEOTIDE SEQUENCE [LARGE SCALE GENOMIC DNA]</scope>
    <source>
        <strain evidence="8 9">GAS138</strain>
    </source>
</reference>
<dbReference type="OrthoDB" id="9768666at2"/>
<dbReference type="EMBL" id="LT670817">
    <property type="protein sequence ID" value="SHH73730.1"/>
    <property type="molecule type" value="Genomic_DNA"/>
</dbReference>
<comment type="similarity">
    <text evidence="2">Belongs to the FAD-dependent oxidoreductase family.</text>
</comment>
<feature type="domain" description="NADH-rubredoxin oxidoreductase C-terminal" evidence="7">
    <location>
        <begin position="315"/>
        <end position="382"/>
    </location>
</feature>
<dbReference type="InterPro" id="IPR016156">
    <property type="entry name" value="FAD/NAD-linked_Rdtase_dimer_sf"/>
</dbReference>
<evidence type="ECO:0000256" key="5">
    <source>
        <dbReference type="SAM" id="MobiDB-lite"/>
    </source>
</evidence>
<accession>A0A1M5VER9</accession>
<dbReference type="InterPro" id="IPR041575">
    <property type="entry name" value="Rubredoxin_C"/>
</dbReference>
<evidence type="ECO:0000259" key="7">
    <source>
        <dbReference type="Pfam" id="PF18267"/>
    </source>
</evidence>
<dbReference type="PRINTS" id="PR00368">
    <property type="entry name" value="FADPNR"/>
</dbReference>
<feature type="compositionally biased region" description="Polar residues" evidence="5">
    <location>
        <begin position="411"/>
        <end position="429"/>
    </location>
</feature>
<keyword evidence="4" id="KW-0274">FAD</keyword>
<evidence type="ECO:0000256" key="4">
    <source>
        <dbReference type="ARBA" id="ARBA00022827"/>
    </source>
</evidence>
<evidence type="ECO:0000313" key="9">
    <source>
        <dbReference type="Proteomes" id="UP000189796"/>
    </source>
</evidence>
<evidence type="ECO:0000313" key="8">
    <source>
        <dbReference type="EMBL" id="SHH73730.1"/>
    </source>
</evidence>
<protein>
    <submittedName>
        <fullName evidence="8">Nitrite reductase (NADH) large subunit</fullName>
    </submittedName>
</protein>
<dbReference type="Pfam" id="PF18267">
    <property type="entry name" value="Rubredoxin_C"/>
    <property type="match status" value="1"/>
</dbReference>
<dbReference type="InterPro" id="IPR023753">
    <property type="entry name" value="FAD/NAD-binding_dom"/>
</dbReference>
<dbReference type="Gene3D" id="3.50.50.60">
    <property type="entry name" value="FAD/NAD(P)-binding domain"/>
    <property type="match status" value="2"/>
</dbReference>
<evidence type="ECO:0000256" key="1">
    <source>
        <dbReference type="ARBA" id="ARBA00001974"/>
    </source>
</evidence>
<dbReference type="Gene3D" id="3.30.390.30">
    <property type="match status" value="1"/>
</dbReference>
<dbReference type="InterPro" id="IPR050260">
    <property type="entry name" value="FAD-bd_OxRdtase"/>
</dbReference>
<feature type="domain" description="FAD/NAD(P)-binding" evidence="6">
    <location>
        <begin position="5"/>
        <end position="282"/>
    </location>
</feature>
<dbReference type="InterPro" id="IPR036188">
    <property type="entry name" value="FAD/NAD-bd_sf"/>
</dbReference>
<dbReference type="SUPFAM" id="SSF51905">
    <property type="entry name" value="FAD/NAD(P)-binding domain"/>
    <property type="match status" value="2"/>
</dbReference>
<evidence type="ECO:0000256" key="2">
    <source>
        <dbReference type="ARBA" id="ARBA00006442"/>
    </source>
</evidence>
<name>A0A1M5VER9_9BRAD</name>
<dbReference type="Pfam" id="PF07992">
    <property type="entry name" value="Pyr_redox_2"/>
    <property type="match status" value="1"/>
</dbReference>
<evidence type="ECO:0000259" key="6">
    <source>
        <dbReference type="Pfam" id="PF07992"/>
    </source>
</evidence>
<feature type="region of interest" description="Disordered" evidence="5">
    <location>
        <begin position="404"/>
        <end position="429"/>
    </location>
</feature>
<dbReference type="PRINTS" id="PR00411">
    <property type="entry name" value="PNDRDTASEI"/>
</dbReference>
<proteinExistence type="inferred from homology"/>
<keyword evidence="3" id="KW-0285">Flavoprotein</keyword>
<sequence>MSEPLVIVGNGMAAACLCEELAHRALGRYAVAVIGEEPRLAYNRVLLSSVLAGELRASDISLKPAAWWRDRGITLCYGVGVTAADIAARTVTLSDGKALRFAKLVFATGSRPICLRIAGADLPGVLTFRDMSDVATMSRAACRSAPIVVIGGGLLGIEAAYGLAKAGASVTLVHLMDRLMERQLDARAALLLKRAVEAKGIRVLLDVATARFVGNGHVEGVELKDGGVLAADTVVVAVGIKPNAEVAAHAGIAVNRGIVVDDHLVTSTSDVFAIGECAEHRGVCYGLVEPANEQARALAERLASRDARYLGSVNATNLKVSGVHVFSAGDFLGAPGTESVVLSDQGLGTYRKLVIAGGRVVGAVLYGDTTDSFWYLDRIRSGAAIDSIREDLIFGRALGKRPRAAGGRATKQLSRTGNGGRSTSVVSRS</sequence>
<gene>
    <name evidence="8" type="ORF">SAMN05443248_5929</name>
</gene>
<dbReference type="AlphaFoldDB" id="A0A1M5VER9"/>
<dbReference type="Proteomes" id="UP000189796">
    <property type="component" value="Chromosome I"/>
</dbReference>
<dbReference type="PANTHER" id="PTHR43429">
    <property type="entry name" value="PYRIDINE NUCLEOTIDE-DISULFIDE OXIDOREDUCTASE DOMAIN-CONTAINING"/>
    <property type="match status" value="1"/>
</dbReference>
<dbReference type="GO" id="GO:0016491">
    <property type="term" value="F:oxidoreductase activity"/>
    <property type="evidence" value="ECO:0007669"/>
    <property type="project" value="InterPro"/>
</dbReference>